<accession>A0A327NAL6</accession>
<sequence length="293" mass="32583">MRHDLLSLEIFMAVAEQRNLTKASQLCHLATSAVSKRISELEEKVGSPLFVRYPRGMELTPAGQSLRHYALQVNETLQKMDQELSEYGAGIKGHVRLHAITSALAQQLSLDIGTFLETYPDIKFDIEERVGAAIVRAVSDGRADVGIIAEQTPSLGLETLAYRVDELVIAVPDHHPLAGQAQASFEQVLLYEFIGPHVESSVHLLLTEQAELLGKAVRQRVRVSSFECMCRMVSTNLGICILPRDVLRPYLRPFQLQAVTLAEPWAKRQLQIVARRFEALPPTARAFVAHLTA</sequence>
<evidence type="ECO:0000256" key="2">
    <source>
        <dbReference type="ARBA" id="ARBA00023015"/>
    </source>
</evidence>
<dbReference type="GO" id="GO:0003700">
    <property type="term" value="F:DNA-binding transcription factor activity"/>
    <property type="evidence" value="ECO:0007669"/>
    <property type="project" value="InterPro"/>
</dbReference>
<dbReference type="RefSeq" id="WP_111281912.1">
    <property type="nucleotide sequence ID" value="NZ_QLIN01000002.1"/>
</dbReference>
<organism evidence="6 7">
    <name type="scientific">Pseudomonas fluorescens</name>
    <dbReference type="NCBI Taxonomy" id="294"/>
    <lineage>
        <taxon>Bacteria</taxon>
        <taxon>Pseudomonadati</taxon>
        <taxon>Pseudomonadota</taxon>
        <taxon>Gammaproteobacteria</taxon>
        <taxon>Pseudomonadales</taxon>
        <taxon>Pseudomonadaceae</taxon>
        <taxon>Pseudomonas</taxon>
    </lineage>
</organism>
<dbReference type="SUPFAM" id="SSF53850">
    <property type="entry name" value="Periplasmic binding protein-like II"/>
    <property type="match status" value="1"/>
</dbReference>
<dbReference type="Gene3D" id="3.40.190.290">
    <property type="match status" value="1"/>
</dbReference>
<comment type="similarity">
    <text evidence="1">Belongs to the LysR transcriptional regulatory family.</text>
</comment>
<dbReference type="Pfam" id="PF03466">
    <property type="entry name" value="LysR_substrate"/>
    <property type="match status" value="1"/>
</dbReference>
<dbReference type="InterPro" id="IPR036388">
    <property type="entry name" value="WH-like_DNA-bd_sf"/>
</dbReference>
<dbReference type="EMBL" id="QLIN01000002">
    <property type="protein sequence ID" value="RAI71915.1"/>
    <property type="molecule type" value="Genomic_DNA"/>
</dbReference>
<gene>
    <name evidence="6" type="ORF">DOZ80_08770</name>
</gene>
<comment type="caution">
    <text evidence="6">The sequence shown here is derived from an EMBL/GenBank/DDBJ whole genome shotgun (WGS) entry which is preliminary data.</text>
</comment>
<keyword evidence="3" id="KW-0238">DNA-binding</keyword>
<dbReference type="GO" id="GO:0003677">
    <property type="term" value="F:DNA binding"/>
    <property type="evidence" value="ECO:0007669"/>
    <property type="project" value="UniProtKB-KW"/>
</dbReference>
<dbReference type="Pfam" id="PF00126">
    <property type="entry name" value="HTH_1"/>
    <property type="match status" value="1"/>
</dbReference>
<dbReference type="GO" id="GO:0005829">
    <property type="term" value="C:cytosol"/>
    <property type="evidence" value="ECO:0007669"/>
    <property type="project" value="TreeGrafter"/>
</dbReference>
<evidence type="ECO:0000256" key="3">
    <source>
        <dbReference type="ARBA" id="ARBA00023125"/>
    </source>
</evidence>
<evidence type="ECO:0000259" key="5">
    <source>
        <dbReference type="PROSITE" id="PS50931"/>
    </source>
</evidence>
<dbReference type="PANTHER" id="PTHR30419:SF2">
    <property type="entry name" value="LYSR FAMILY TRANSCRIPTIONAL REGULATOR"/>
    <property type="match status" value="1"/>
</dbReference>
<dbReference type="PANTHER" id="PTHR30419">
    <property type="entry name" value="HTH-TYPE TRANSCRIPTIONAL REGULATOR YBHD"/>
    <property type="match status" value="1"/>
</dbReference>
<dbReference type="CDD" id="cd08421">
    <property type="entry name" value="PBP2_LTTR_like_1"/>
    <property type="match status" value="1"/>
</dbReference>
<dbReference type="Gene3D" id="1.10.10.10">
    <property type="entry name" value="Winged helix-like DNA-binding domain superfamily/Winged helix DNA-binding domain"/>
    <property type="match status" value="1"/>
</dbReference>
<evidence type="ECO:0000256" key="1">
    <source>
        <dbReference type="ARBA" id="ARBA00009437"/>
    </source>
</evidence>
<evidence type="ECO:0000256" key="4">
    <source>
        <dbReference type="ARBA" id="ARBA00023163"/>
    </source>
</evidence>
<dbReference type="InterPro" id="IPR005119">
    <property type="entry name" value="LysR_subst-bd"/>
</dbReference>
<dbReference type="PROSITE" id="PS50931">
    <property type="entry name" value="HTH_LYSR"/>
    <property type="match status" value="1"/>
</dbReference>
<dbReference type="AlphaFoldDB" id="A0A327NAL6"/>
<dbReference type="FunFam" id="1.10.10.10:FF:000001">
    <property type="entry name" value="LysR family transcriptional regulator"/>
    <property type="match status" value="1"/>
</dbReference>
<reference evidence="6 7" key="1">
    <citation type="submission" date="2018-06" db="EMBL/GenBank/DDBJ databases">
        <authorList>
            <person name="Zhirakovskaya E."/>
        </authorList>
    </citation>
    <scope>NUCLEOTIDE SEQUENCE [LARGE SCALE GENOMIC DNA]</scope>
    <source>
        <strain evidence="6 7">LY3</strain>
    </source>
</reference>
<name>A0A327NAL6_PSEFL</name>
<proteinExistence type="inferred from homology"/>
<dbReference type="InterPro" id="IPR036390">
    <property type="entry name" value="WH_DNA-bd_sf"/>
</dbReference>
<protein>
    <submittedName>
        <fullName evidence="6">Transcriptional regulator</fullName>
    </submittedName>
</protein>
<evidence type="ECO:0000313" key="7">
    <source>
        <dbReference type="Proteomes" id="UP000249493"/>
    </source>
</evidence>
<evidence type="ECO:0000313" key="6">
    <source>
        <dbReference type="EMBL" id="RAI71915.1"/>
    </source>
</evidence>
<feature type="domain" description="HTH lysR-type" evidence="5">
    <location>
        <begin position="1"/>
        <end position="60"/>
    </location>
</feature>
<dbReference type="InterPro" id="IPR050950">
    <property type="entry name" value="HTH-type_LysR_regulators"/>
</dbReference>
<keyword evidence="4" id="KW-0804">Transcription</keyword>
<dbReference type="SUPFAM" id="SSF46785">
    <property type="entry name" value="Winged helix' DNA-binding domain"/>
    <property type="match status" value="1"/>
</dbReference>
<dbReference type="Proteomes" id="UP000249493">
    <property type="component" value="Unassembled WGS sequence"/>
</dbReference>
<keyword evidence="2" id="KW-0805">Transcription regulation</keyword>
<dbReference type="InterPro" id="IPR000847">
    <property type="entry name" value="LysR_HTH_N"/>
</dbReference>